<gene>
    <name evidence="3" type="ORF">H2200_005187</name>
</gene>
<feature type="compositionally biased region" description="Polar residues" evidence="2">
    <location>
        <begin position="127"/>
        <end position="150"/>
    </location>
</feature>
<evidence type="ECO:0000256" key="1">
    <source>
        <dbReference type="SAM" id="Coils"/>
    </source>
</evidence>
<protein>
    <submittedName>
        <fullName evidence="3">Uncharacterized protein</fullName>
    </submittedName>
</protein>
<feature type="coiled-coil region" evidence="1">
    <location>
        <begin position="568"/>
        <end position="635"/>
    </location>
</feature>
<dbReference type="Proteomes" id="UP001172673">
    <property type="component" value="Unassembled WGS sequence"/>
</dbReference>
<feature type="compositionally biased region" description="Polar residues" evidence="2">
    <location>
        <begin position="471"/>
        <end position="482"/>
    </location>
</feature>
<feature type="compositionally biased region" description="Basic and acidic residues" evidence="2">
    <location>
        <begin position="416"/>
        <end position="430"/>
    </location>
</feature>
<proteinExistence type="predicted"/>
<keyword evidence="1" id="KW-0175">Coiled coil</keyword>
<feature type="compositionally biased region" description="Polar residues" evidence="2">
    <location>
        <begin position="351"/>
        <end position="361"/>
    </location>
</feature>
<comment type="caution">
    <text evidence="3">The sequence shown here is derived from an EMBL/GenBank/DDBJ whole genome shotgun (WGS) entry which is preliminary data.</text>
</comment>
<reference evidence="3" key="1">
    <citation type="submission" date="2022-10" db="EMBL/GenBank/DDBJ databases">
        <title>Culturing micro-colonial fungi from biological soil crusts in the Mojave desert and describing Neophaeococcomyces mojavensis, and introducing the new genera and species Taxawa tesnikishii.</title>
        <authorList>
            <person name="Kurbessoian T."/>
            <person name="Stajich J.E."/>
        </authorList>
    </citation>
    <scope>NUCLEOTIDE SEQUENCE</scope>
    <source>
        <strain evidence="3">TK_41</strain>
    </source>
</reference>
<feature type="compositionally biased region" description="Low complexity" evidence="2">
    <location>
        <begin position="388"/>
        <end position="398"/>
    </location>
</feature>
<evidence type="ECO:0000313" key="3">
    <source>
        <dbReference type="EMBL" id="KAJ9610410.1"/>
    </source>
</evidence>
<sequence>MWRRNNNAPDYSMGYQAYPYPDEPTMDERYLETIHEVESLYSRRSSVAATALPELPLYAHNPPLNRYVTTDIYACSRAVPPMDQRESVYSTNSDIVSPIDDKSSSQPRHNHEISQSSVSPMSSQTSFHPSGSDASLVSPIESSFPSSTLPDKTHKSQIPRKLPQKSTEESIKKRWNLQKEANGETRWDEYSGEPSQAGKPPSARPGVVPATDSQQYPQLKERTRQILAGLKDREAVKKSGWGKQPPPVAPDPLDNPPQRPPWRGASGRQAIVEPVKNTPEARIKPLTLVERLKKPEREARSPTPEEAIPPDTTPRSPINSLSVAASQLPSIRAVGSEESIKPVAPLKTRKTPQPLSPQALSPKQLEYTQLHLDSPFQSPGLPPTLTAPVQSPSSSPVPDYGGDSPTLGSNAPSFVEPERTSSEVSRETVLKSKPQPLQREQDTGSSWNTYATSTVEDEDNLPSSPIARDVYTSSPVPISQPFTKADPGPIVLRKRVAANNSGHRSYDDYGGISPYSNGTARKSSSNILRKAVGTETNHDRNGKPRAVSLMTHLSTTKSLPPTPGEMQAIEAEDKAGSLQARLDDLSRRKRNQHKIINELQDSLKRNAIIYDARKRKEVEKMITNLHMEIQDIKNEEHDVQLKLYRVQKRRDKDDFYEKPTGLWIKRVTT</sequence>
<dbReference type="PANTHER" id="PTHR42023">
    <property type="entry name" value="BHLH DOMAIN-CONTAINING PROTEIN"/>
    <property type="match status" value="1"/>
</dbReference>
<evidence type="ECO:0000313" key="4">
    <source>
        <dbReference type="Proteomes" id="UP001172673"/>
    </source>
</evidence>
<feature type="compositionally biased region" description="Polar residues" evidence="2">
    <location>
        <begin position="443"/>
        <end position="454"/>
    </location>
</feature>
<dbReference type="EMBL" id="JAPDRK010000007">
    <property type="protein sequence ID" value="KAJ9610410.1"/>
    <property type="molecule type" value="Genomic_DNA"/>
</dbReference>
<feature type="compositionally biased region" description="Pro residues" evidence="2">
    <location>
        <begin position="244"/>
        <end position="260"/>
    </location>
</feature>
<name>A0AA39CJD9_9EURO</name>
<feature type="compositionally biased region" description="Basic and acidic residues" evidence="2">
    <location>
        <begin position="219"/>
        <end position="237"/>
    </location>
</feature>
<dbReference type="PANTHER" id="PTHR42023:SF1">
    <property type="entry name" value="BHLH DOMAIN-CONTAINING PROTEIN"/>
    <property type="match status" value="1"/>
</dbReference>
<feature type="compositionally biased region" description="Basic and acidic residues" evidence="2">
    <location>
        <begin position="290"/>
        <end position="300"/>
    </location>
</feature>
<accession>A0AA39CJD9</accession>
<evidence type="ECO:0000256" key="2">
    <source>
        <dbReference type="SAM" id="MobiDB-lite"/>
    </source>
</evidence>
<feature type="region of interest" description="Disordered" evidence="2">
    <location>
        <begin position="84"/>
        <end position="482"/>
    </location>
</feature>
<keyword evidence="4" id="KW-1185">Reference proteome</keyword>
<feature type="compositionally biased region" description="Low complexity" evidence="2">
    <location>
        <begin position="114"/>
        <end position="126"/>
    </location>
</feature>
<feature type="compositionally biased region" description="Polar residues" evidence="2">
    <location>
        <begin position="313"/>
        <end position="329"/>
    </location>
</feature>
<dbReference type="AlphaFoldDB" id="A0AA39CJD9"/>
<organism evidence="3 4">
    <name type="scientific">Cladophialophora chaetospira</name>
    <dbReference type="NCBI Taxonomy" id="386627"/>
    <lineage>
        <taxon>Eukaryota</taxon>
        <taxon>Fungi</taxon>
        <taxon>Dikarya</taxon>
        <taxon>Ascomycota</taxon>
        <taxon>Pezizomycotina</taxon>
        <taxon>Eurotiomycetes</taxon>
        <taxon>Chaetothyriomycetidae</taxon>
        <taxon>Chaetothyriales</taxon>
        <taxon>Herpotrichiellaceae</taxon>
        <taxon>Cladophialophora</taxon>
    </lineage>
</organism>